<evidence type="ECO:0000313" key="2">
    <source>
        <dbReference type="Proteomes" id="UP000216752"/>
    </source>
</evidence>
<reference evidence="1" key="1">
    <citation type="submission" date="2024-05" db="EMBL/GenBank/DDBJ databases">
        <title>Isolation and characterization of Sporomusa carbonis sp. nov., a carboxydotrophic hydrogenogen in the genus of Sporomusa isolated from a charcoal burning pile.</title>
        <authorList>
            <person name="Boeer T."/>
            <person name="Rosenbaum F."/>
            <person name="Eysell L."/>
            <person name="Mueller V."/>
            <person name="Daniel R."/>
            <person name="Poehlein A."/>
        </authorList>
    </citation>
    <scope>NUCLEOTIDE SEQUENCE [LARGE SCALE GENOMIC DNA]</scope>
    <source>
        <strain evidence="1">DSM 10669</strain>
    </source>
</reference>
<proteinExistence type="predicted"/>
<name>A0ABZ3ITR6_9FIRM</name>
<dbReference type="Proteomes" id="UP000216752">
    <property type="component" value="Chromosome"/>
</dbReference>
<dbReference type="InterPro" id="IPR029063">
    <property type="entry name" value="SAM-dependent_MTases_sf"/>
</dbReference>
<organism evidence="1 2">
    <name type="scientific">Sporomusa silvacetica DSM 10669</name>
    <dbReference type="NCBI Taxonomy" id="1123289"/>
    <lineage>
        <taxon>Bacteria</taxon>
        <taxon>Bacillati</taxon>
        <taxon>Bacillota</taxon>
        <taxon>Negativicutes</taxon>
        <taxon>Selenomonadales</taxon>
        <taxon>Sporomusaceae</taxon>
        <taxon>Sporomusa</taxon>
    </lineage>
</organism>
<evidence type="ECO:0008006" key="3">
    <source>
        <dbReference type="Google" id="ProtNLM"/>
    </source>
</evidence>
<evidence type="ECO:0000313" key="1">
    <source>
        <dbReference type="EMBL" id="XFO68858.1"/>
    </source>
</evidence>
<protein>
    <recommendedName>
        <fullName evidence="3">Class I SAM-dependent methyltransferase</fullName>
    </recommendedName>
</protein>
<dbReference type="Gene3D" id="3.40.50.150">
    <property type="entry name" value="Vaccinia Virus protein VP39"/>
    <property type="match status" value="1"/>
</dbReference>
<gene>
    <name evidence="1" type="ORF">SPSIL_050820</name>
</gene>
<dbReference type="Pfam" id="PF13578">
    <property type="entry name" value="Methyltransf_24"/>
    <property type="match status" value="1"/>
</dbReference>
<sequence>MSTEQDILREQCKMIFSEKEELMKVLAQYRTFVPPGHYYSPIPSKEDIQDYEQKAAILPETIAGVNLNEQGQIEIFNEFKKYYSDLPFSHERNGNLRYYYLNDFYSYGDAIALFCMLRHLKPKKIIEIGSGFSSAAMLDTNELFFDNRIDCTFIEPYPSRLQQLLKRTDNINLIQKRLQDVAIEEFSSLSRGDILFIDSTHVSKLNSDVNYLIFEIFPHLPSGVYIHFHDIFYPFEYPLSWLKEGRAWNEVYILRAFLQYNTAFIIKYFGHFMALFHRDKYSEFMPLCLNNPGGNIWIEKI</sequence>
<accession>A0ABZ3ITR6</accession>
<dbReference type="SUPFAM" id="SSF53335">
    <property type="entry name" value="S-adenosyl-L-methionine-dependent methyltransferases"/>
    <property type="match status" value="1"/>
</dbReference>
<keyword evidence="2" id="KW-1185">Reference proteome</keyword>
<dbReference type="EMBL" id="CP155573">
    <property type="protein sequence ID" value="XFO68858.1"/>
    <property type="molecule type" value="Genomic_DNA"/>
</dbReference>